<accession>A0ABR2L208</accession>
<feature type="compositionally biased region" description="Basic and acidic residues" evidence="1">
    <location>
        <begin position="281"/>
        <end position="290"/>
    </location>
</feature>
<comment type="caution">
    <text evidence="2">The sequence shown here is derived from an EMBL/GenBank/DDBJ whole genome shotgun (WGS) entry which is preliminary data.</text>
</comment>
<feature type="compositionally biased region" description="Low complexity" evidence="1">
    <location>
        <begin position="195"/>
        <end position="205"/>
    </location>
</feature>
<feature type="region of interest" description="Disordered" evidence="1">
    <location>
        <begin position="174"/>
        <end position="290"/>
    </location>
</feature>
<name>A0ABR2L208_9EUKA</name>
<evidence type="ECO:0000313" key="3">
    <source>
        <dbReference type="Proteomes" id="UP001470230"/>
    </source>
</evidence>
<organism evidence="2 3">
    <name type="scientific">Tritrichomonas musculus</name>
    <dbReference type="NCBI Taxonomy" id="1915356"/>
    <lineage>
        <taxon>Eukaryota</taxon>
        <taxon>Metamonada</taxon>
        <taxon>Parabasalia</taxon>
        <taxon>Tritrichomonadida</taxon>
        <taxon>Tritrichomonadidae</taxon>
        <taxon>Tritrichomonas</taxon>
    </lineage>
</organism>
<protein>
    <submittedName>
        <fullName evidence="2">Uncharacterized protein</fullName>
    </submittedName>
</protein>
<feature type="compositionally biased region" description="Basic residues" evidence="1">
    <location>
        <begin position="208"/>
        <end position="219"/>
    </location>
</feature>
<reference evidence="2 3" key="1">
    <citation type="submission" date="2024-04" db="EMBL/GenBank/DDBJ databases">
        <title>Tritrichomonas musculus Genome.</title>
        <authorList>
            <person name="Alves-Ferreira E."/>
            <person name="Grigg M."/>
            <person name="Lorenzi H."/>
            <person name="Galac M."/>
        </authorList>
    </citation>
    <scope>NUCLEOTIDE SEQUENCE [LARGE SCALE GENOMIC DNA]</scope>
    <source>
        <strain evidence="2 3">EAF2021</strain>
    </source>
</reference>
<evidence type="ECO:0000256" key="1">
    <source>
        <dbReference type="SAM" id="MobiDB-lite"/>
    </source>
</evidence>
<keyword evidence="3" id="KW-1185">Reference proteome</keyword>
<evidence type="ECO:0000313" key="2">
    <source>
        <dbReference type="EMBL" id="KAK8897343.1"/>
    </source>
</evidence>
<feature type="compositionally biased region" description="Basic and acidic residues" evidence="1">
    <location>
        <begin position="261"/>
        <end position="270"/>
    </location>
</feature>
<proteinExistence type="predicted"/>
<dbReference type="EMBL" id="JAPFFF010000002">
    <property type="protein sequence ID" value="KAK8897343.1"/>
    <property type="molecule type" value="Genomic_DNA"/>
</dbReference>
<dbReference type="Proteomes" id="UP001470230">
    <property type="component" value="Unassembled WGS sequence"/>
</dbReference>
<gene>
    <name evidence="2" type="ORF">M9Y10_015285</name>
</gene>
<sequence>MNLCYNGDILPKPIPEKVSQIFEKTRVLEFNKDDQCFIFDSDFDKKIVELAMKFYETPKPFTDESLDLFLKNKKELYKLSKILNLPSLQNFTGSHINPESYHQVSTDIEDEIIIFGEQDFNHHYEFRKSKLPTFPTMKYTLKTKISINNEDKFMRLYAKFQSLQNQINELNEEFENQKNHKDHKSSTIESENESESSLLTEDSVSPSKKTKKSARRISSFRKSSINTSRRKKKFTPKVQYEKTVILPPKPVEPLPKLKNPFSDDKLDKVSDLSSSSDSSENTEKQDSLKDQDDITLQMNRYILTTYKNLQFKESQISGSSYAYSSSLNDKCGNVDLLANTDGWFYQSADEEHQYVMFKFDSPILIDYYFFMTYALPKGFAHLKKWRLVTLKEKENNKTTIENIDERETLELDGPNRMCGFHVDYNKPVDNIIIQMVGDNIFQNNRLTLQNIFFASNPPLKYDSPFNFP</sequence>